<comment type="caution">
    <text evidence="2">The sequence shown here is derived from an EMBL/GenBank/DDBJ whole genome shotgun (WGS) entry which is preliminary data.</text>
</comment>
<evidence type="ECO:0000313" key="3">
    <source>
        <dbReference type="Proteomes" id="UP001642360"/>
    </source>
</evidence>
<dbReference type="PANTHER" id="PTHR37183">
    <property type="entry name" value="PLANT THIONIN FAMILY PROTEIN"/>
    <property type="match status" value="1"/>
</dbReference>
<protein>
    <submittedName>
        <fullName evidence="2">Uncharacterized protein</fullName>
    </submittedName>
</protein>
<organism evidence="2 3">
    <name type="scientific">Ilex paraguariensis</name>
    <name type="common">yerba mate</name>
    <dbReference type="NCBI Taxonomy" id="185542"/>
    <lineage>
        <taxon>Eukaryota</taxon>
        <taxon>Viridiplantae</taxon>
        <taxon>Streptophyta</taxon>
        <taxon>Embryophyta</taxon>
        <taxon>Tracheophyta</taxon>
        <taxon>Spermatophyta</taxon>
        <taxon>Magnoliopsida</taxon>
        <taxon>eudicotyledons</taxon>
        <taxon>Gunneridae</taxon>
        <taxon>Pentapetalae</taxon>
        <taxon>asterids</taxon>
        <taxon>campanulids</taxon>
        <taxon>Aquifoliales</taxon>
        <taxon>Aquifoliaceae</taxon>
        <taxon>Ilex</taxon>
    </lineage>
</organism>
<evidence type="ECO:0000256" key="1">
    <source>
        <dbReference type="SAM" id="SignalP"/>
    </source>
</evidence>
<feature type="chain" id="PRO_5044803306" evidence="1">
    <location>
        <begin position="22"/>
        <end position="50"/>
    </location>
</feature>
<dbReference type="EMBL" id="CAUOFW020003525">
    <property type="protein sequence ID" value="CAK9160438.1"/>
    <property type="molecule type" value="Genomic_DNA"/>
</dbReference>
<proteinExistence type="predicted"/>
<dbReference type="Proteomes" id="UP001642360">
    <property type="component" value="Unassembled WGS sequence"/>
</dbReference>
<dbReference type="AlphaFoldDB" id="A0ABC8T009"/>
<keyword evidence="3" id="KW-1185">Reference proteome</keyword>
<sequence>MMEKKMVIALALVLFVISSNMEVIDSSAYDCDDACSTGCVNRDRLSRVVT</sequence>
<accession>A0ABC8T009</accession>
<keyword evidence="1" id="KW-0732">Signal</keyword>
<gene>
    <name evidence="2" type="ORF">ILEXP_LOCUS29204</name>
</gene>
<name>A0ABC8T009_9AQUA</name>
<reference evidence="2 3" key="1">
    <citation type="submission" date="2024-02" db="EMBL/GenBank/DDBJ databases">
        <authorList>
            <person name="Vignale AGUSTIN F."/>
            <person name="Sosa J E."/>
            <person name="Modenutti C."/>
        </authorList>
    </citation>
    <scope>NUCLEOTIDE SEQUENCE [LARGE SCALE GENOMIC DNA]</scope>
</reference>
<feature type="signal peptide" evidence="1">
    <location>
        <begin position="1"/>
        <end position="21"/>
    </location>
</feature>
<dbReference type="PANTHER" id="PTHR37183:SF1">
    <property type="entry name" value="PLANT THIONIN FAMILY PROTEIN"/>
    <property type="match status" value="1"/>
</dbReference>
<evidence type="ECO:0000313" key="2">
    <source>
        <dbReference type="EMBL" id="CAK9160438.1"/>
    </source>
</evidence>